<evidence type="ECO:0000313" key="1">
    <source>
        <dbReference type="EMBL" id="QOX62234.1"/>
    </source>
</evidence>
<accession>A0ACD1A777</accession>
<dbReference type="EMBL" id="CP042469">
    <property type="protein sequence ID" value="QOX62234.1"/>
    <property type="molecule type" value="Genomic_DNA"/>
</dbReference>
<protein>
    <submittedName>
        <fullName evidence="1">Uncharacterized protein</fullName>
    </submittedName>
</protein>
<reference evidence="1" key="1">
    <citation type="submission" date="2019-08" db="EMBL/GenBank/DDBJ databases">
        <title>Genome sequence of Clostridiales bacterium MT110.</title>
        <authorList>
            <person name="Cao J."/>
        </authorList>
    </citation>
    <scope>NUCLEOTIDE SEQUENCE</scope>
    <source>
        <strain evidence="1">MT110</strain>
    </source>
</reference>
<proteinExistence type="predicted"/>
<organism evidence="1 2">
    <name type="scientific">Anoxybacterium hadale</name>
    <dbReference type="NCBI Taxonomy" id="3408580"/>
    <lineage>
        <taxon>Bacteria</taxon>
        <taxon>Bacillati</taxon>
        <taxon>Bacillota</taxon>
        <taxon>Clostridia</taxon>
        <taxon>Peptostreptococcales</taxon>
        <taxon>Anaerovoracaceae</taxon>
        <taxon>Anoxybacterium</taxon>
    </lineage>
</organism>
<name>A0ACD1A777_9FIRM</name>
<dbReference type="Proteomes" id="UP000594014">
    <property type="component" value="Chromosome"/>
</dbReference>
<sequence length="386" mass="46427">MIPINYLISTNIMRKINLNIYYIIDLFIASCDGLDWETFLQEIFPEFYLRKHPERCKEIVTELYEMSKDDFRRDSLEPLYEYALYHLIQWWLDVTDIEMDQEVDDNEIKTEDDEFWAKYINDIEGYIGYLFDDWDFLYVAEIWEIYKRSPWIIENFFHIDLDDYIDLMPDDISREYSRYKSKGIRSAIPQESIEMFIVKQIYNVLTLLENRPKEIAKLSEVELSNQIQTALYMLFHHQGIEIQREELAGYAEKGTGELDFYGYRIDDDIYEKLFVGENKEWGKFEKSFQQLIGYLDNNYIFGFTIIFNKKTRLSTVIKRRLDILYSLNIEGKFKIIGAPTPIPGMNDVIISKHENPEREESYFNVYHFICNTYKPEREMAARKARE</sequence>
<evidence type="ECO:0000313" key="2">
    <source>
        <dbReference type="Proteomes" id="UP000594014"/>
    </source>
</evidence>
<keyword evidence="2" id="KW-1185">Reference proteome</keyword>
<gene>
    <name evidence="1" type="ORF">FRZ06_02120</name>
</gene>